<accession>A0A0F9MXS3</accession>
<sequence length="51" mass="6143">MKEIDWENLEWALSQRDLKLNYIFLPTATGNEHFDKALVKVSFFWKRGDQI</sequence>
<gene>
    <name evidence="1" type="ORF">LCGC14_1330080</name>
</gene>
<feature type="non-terminal residue" evidence="1">
    <location>
        <position position="51"/>
    </location>
</feature>
<reference evidence="1" key="1">
    <citation type="journal article" date="2015" name="Nature">
        <title>Complex archaea that bridge the gap between prokaryotes and eukaryotes.</title>
        <authorList>
            <person name="Spang A."/>
            <person name="Saw J.H."/>
            <person name="Jorgensen S.L."/>
            <person name="Zaremba-Niedzwiedzka K."/>
            <person name="Martijn J."/>
            <person name="Lind A.E."/>
            <person name="van Eijk R."/>
            <person name="Schleper C."/>
            <person name="Guy L."/>
            <person name="Ettema T.J."/>
        </authorList>
    </citation>
    <scope>NUCLEOTIDE SEQUENCE</scope>
</reference>
<dbReference type="EMBL" id="LAZR01008023">
    <property type="protein sequence ID" value="KKM81415.1"/>
    <property type="molecule type" value="Genomic_DNA"/>
</dbReference>
<evidence type="ECO:0000313" key="1">
    <source>
        <dbReference type="EMBL" id="KKM81415.1"/>
    </source>
</evidence>
<protein>
    <submittedName>
        <fullName evidence="1">Uncharacterized protein</fullName>
    </submittedName>
</protein>
<dbReference type="AlphaFoldDB" id="A0A0F9MXS3"/>
<organism evidence="1">
    <name type="scientific">marine sediment metagenome</name>
    <dbReference type="NCBI Taxonomy" id="412755"/>
    <lineage>
        <taxon>unclassified sequences</taxon>
        <taxon>metagenomes</taxon>
        <taxon>ecological metagenomes</taxon>
    </lineage>
</organism>
<comment type="caution">
    <text evidence="1">The sequence shown here is derived from an EMBL/GenBank/DDBJ whole genome shotgun (WGS) entry which is preliminary data.</text>
</comment>
<proteinExistence type="predicted"/>
<name>A0A0F9MXS3_9ZZZZ</name>